<proteinExistence type="predicted"/>
<dbReference type="InterPro" id="IPR000537">
    <property type="entry name" value="UbiA_prenyltransferase"/>
</dbReference>
<evidence type="ECO:0000256" key="1">
    <source>
        <dbReference type="ARBA" id="ARBA00004141"/>
    </source>
</evidence>
<dbReference type="EMBL" id="CP002454">
    <property type="protein sequence ID" value="ADV68110.1"/>
    <property type="molecule type" value="Genomic_DNA"/>
</dbReference>
<accession>E8UAM1</accession>
<evidence type="ECO:0000256" key="3">
    <source>
        <dbReference type="ARBA" id="ARBA00022989"/>
    </source>
</evidence>
<evidence type="ECO:0000256" key="2">
    <source>
        <dbReference type="ARBA" id="ARBA00022692"/>
    </source>
</evidence>
<protein>
    <submittedName>
        <fullName evidence="6">UbiA prenyltransferase</fullName>
    </submittedName>
</protein>
<organism evidence="6 7">
    <name type="scientific">Deinococcus maricopensis (strain DSM 21211 / LMG 22137 / NRRL B-23946 / LB-34)</name>
    <dbReference type="NCBI Taxonomy" id="709986"/>
    <lineage>
        <taxon>Bacteria</taxon>
        <taxon>Thermotogati</taxon>
        <taxon>Deinococcota</taxon>
        <taxon>Deinococci</taxon>
        <taxon>Deinococcales</taxon>
        <taxon>Deinococcaceae</taxon>
        <taxon>Deinococcus</taxon>
    </lineage>
</organism>
<feature type="transmembrane region" description="Helical" evidence="5">
    <location>
        <begin position="105"/>
        <end position="131"/>
    </location>
</feature>
<keyword evidence="6" id="KW-0808">Transferase</keyword>
<dbReference type="KEGG" id="dmr:Deima_2475"/>
<keyword evidence="7" id="KW-1185">Reference proteome</keyword>
<evidence type="ECO:0000313" key="6">
    <source>
        <dbReference type="EMBL" id="ADV68110.1"/>
    </source>
</evidence>
<feature type="transmembrane region" description="Helical" evidence="5">
    <location>
        <begin position="260"/>
        <end position="281"/>
    </location>
</feature>
<feature type="transmembrane region" description="Helical" evidence="5">
    <location>
        <begin position="12"/>
        <end position="34"/>
    </location>
</feature>
<name>E8UAM1_DEIML</name>
<keyword evidence="3 5" id="KW-1133">Transmembrane helix</keyword>
<evidence type="ECO:0000256" key="5">
    <source>
        <dbReference type="SAM" id="Phobius"/>
    </source>
</evidence>
<dbReference type="STRING" id="709986.Deima_2475"/>
<comment type="subcellular location">
    <subcellularLocation>
        <location evidence="1">Membrane</location>
        <topology evidence="1">Multi-pass membrane protein</topology>
    </subcellularLocation>
</comment>
<dbReference type="GO" id="GO:0016765">
    <property type="term" value="F:transferase activity, transferring alkyl or aryl (other than methyl) groups"/>
    <property type="evidence" value="ECO:0007669"/>
    <property type="project" value="InterPro"/>
</dbReference>
<reference evidence="7" key="2">
    <citation type="submission" date="2011-01" db="EMBL/GenBank/DDBJ databases">
        <title>The complete genome of Deinococcus maricopensis DSM 21211.</title>
        <authorList>
            <consortium name="US DOE Joint Genome Institute (JGI-PGF)"/>
            <person name="Lucas S."/>
            <person name="Copeland A."/>
            <person name="Lapidus A."/>
            <person name="Goodwin L."/>
            <person name="Pitluck S."/>
            <person name="Kyrpides N."/>
            <person name="Mavromatis K."/>
            <person name="Pagani I."/>
            <person name="Ivanova N."/>
            <person name="Ovchinnikova G."/>
            <person name="Zeytun A."/>
            <person name="Detter J.C."/>
            <person name="Han C."/>
            <person name="Land M."/>
            <person name="Hauser L."/>
            <person name="Markowitz V."/>
            <person name="Cheng J.-F."/>
            <person name="Hugenholtz P."/>
            <person name="Woyke T."/>
            <person name="Wu D."/>
            <person name="Pukall R."/>
            <person name="Gehrich-Schroeter G."/>
            <person name="Brambilla E."/>
            <person name="Klenk H.-P."/>
            <person name="Eisen J.A."/>
        </authorList>
    </citation>
    <scope>NUCLEOTIDE SEQUENCE [LARGE SCALE GENOMIC DNA]</scope>
    <source>
        <strain evidence="7">DSM 21211 / LMG 22137 / NRRL B-23946 / LB-34</strain>
    </source>
</reference>
<feature type="transmembrane region" description="Helical" evidence="5">
    <location>
        <begin position="215"/>
        <end position="240"/>
    </location>
</feature>
<keyword evidence="4 5" id="KW-0472">Membrane</keyword>
<dbReference type="Pfam" id="PF01040">
    <property type="entry name" value="UbiA"/>
    <property type="match status" value="1"/>
</dbReference>
<feature type="transmembrane region" description="Helical" evidence="5">
    <location>
        <begin position="41"/>
        <end position="63"/>
    </location>
</feature>
<dbReference type="eggNOG" id="COG0382">
    <property type="taxonomic scope" value="Bacteria"/>
</dbReference>
<gene>
    <name evidence="6" type="ordered locus">Deima_2475</name>
</gene>
<keyword evidence="2 5" id="KW-0812">Transmembrane</keyword>
<dbReference type="Proteomes" id="UP000008635">
    <property type="component" value="Chromosome"/>
</dbReference>
<evidence type="ECO:0000256" key="4">
    <source>
        <dbReference type="ARBA" id="ARBA00023136"/>
    </source>
</evidence>
<dbReference type="HOGENOM" id="CLU_058976_1_0_0"/>
<dbReference type="OrthoDB" id="1416782at2"/>
<dbReference type="NCBIfam" id="NF010119">
    <property type="entry name" value="PRK13595.1"/>
    <property type="match status" value="1"/>
</dbReference>
<dbReference type="AlphaFoldDB" id="E8UAM1"/>
<dbReference type="GO" id="GO:0016020">
    <property type="term" value="C:membrane"/>
    <property type="evidence" value="ECO:0007669"/>
    <property type="project" value="UniProtKB-SubCell"/>
</dbReference>
<dbReference type="CDD" id="cd13966">
    <property type="entry name" value="PT_UbiA_4"/>
    <property type="match status" value="1"/>
</dbReference>
<dbReference type="RefSeq" id="WP_013557615.1">
    <property type="nucleotide sequence ID" value="NC_014958.1"/>
</dbReference>
<evidence type="ECO:0000313" key="7">
    <source>
        <dbReference type="Proteomes" id="UP000008635"/>
    </source>
</evidence>
<reference evidence="6 7" key="1">
    <citation type="journal article" date="2011" name="Stand. Genomic Sci.">
        <title>Complete genome sequence of Deinococcus maricopensis type strain (LB-34).</title>
        <authorList>
            <person name="Pukall R."/>
            <person name="Zeytun A."/>
            <person name="Lucas S."/>
            <person name="Lapidus A."/>
            <person name="Hammon N."/>
            <person name="Deshpande S."/>
            <person name="Nolan M."/>
            <person name="Cheng J.F."/>
            <person name="Pitluck S."/>
            <person name="Liolios K."/>
            <person name="Pagani I."/>
            <person name="Mikhailova N."/>
            <person name="Ivanova N."/>
            <person name="Mavromatis K."/>
            <person name="Pati A."/>
            <person name="Tapia R."/>
            <person name="Han C."/>
            <person name="Goodwin L."/>
            <person name="Chen A."/>
            <person name="Palaniappan K."/>
            <person name="Land M."/>
            <person name="Hauser L."/>
            <person name="Chang Y.J."/>
            <person name="Jeffries C.D."/>
            <person name="Brambilla E.M."/>
            <person name="Rohde M."/>
            <person name="Goker M."/>
            <person name="Detter J.C."/>
            <person name="Woyke T."/>
            <person name="Bristow J."/>
            <person name="Eisen J.A."/>
            <person name="Markowitz V."/>
            <person name="Hugenholtz P."/>
            <person name="Kyrpides N.C."/>
            <person name="Klenk H.P."/>
        </authorList>
    </citation>
    <scope>NUCLEOTIDE SEQUENCE [LARGE SCALE GENOMIC DNA]</scope>
    <source>
        <strain evidence="7">DSM 21211 / LMG 22137 / NRRL B-23946 / LB-34</strain>
    </source>
</reference>
<sequence precursor="true">MTTGRTLTPARLLLIARPALWVNTLGVAVTGLWLTGTLWTFSAWWLTLLAYLTLPFNLLIYGLNDLADHAEDAANPRKGGVQGAQLLVAERRPLLGWITALNGPFLVALALLLPSAALGVLLLAGALFAAYSVPPARLKARPFLDGLSNVAYALPLAVPALALGHTPNANALGALMAYSVGKHAFDAIQDLDVARLAGVRTVATRLGVRGAVQYAGAWFVLAGALLLPLSVVSAAAVWLVAGGLALRLLQTPDVPTARRLYPASIISPWLIGAASGVQLVYHLARGHALFP</sequence>